<evidence type="ECO:0000313" key="12">
    <source>
        <dbReference type="Proteomes" id="UP000248689"/>
    </source>
</evidence>
<feature type="chain" id="PRO_5016409653" description="DUF560 domain-containing protein" evidence="8">
    <location>
        <begin position="21"/>
        <end position="488"/>
    </location>
</feature>
<comment type="similarity">
    <text evidence="7">Belongs to the Slam family.</text>
</comment>
<dbReference type="RefSeq" id="WP_111749473.1">
    <property type="nucleotide sequence ID" value="NZ_PTPX01000007.1"/>
</dbReference>
<keyword evidence="5" id="KW-0472">Membrane</keyword>
<dbReference type="EMBL" id="PTPX01000007">
    <property type="protein sequence ID" value="RAL19184.1"/>
    <property type="molecule type" value="Genomic_DNA"/>
</dbReference>
<name>A0A328C3T4_9PAST</name>
<reference evidence="12" key="1">
    <citation type="submission" date="2018-02" db="EMBL/GenBank/DDBJ databases">
        <title>Glaesserella australis sp. nov., isolated from the lungs of pigs.</title>
        <authorList>
            <person name="Turni C."/>
            <person name="Christensen H."/>
        </authorList>
    </citation>
    <scope>NUCLEOTIDE SEQUENCE [LARGE SCALE GENOMIC DNA]</scope>
    <source>
        <strain evidence="12">HS4635</strain>
    </source>
</reference>
<dbReference type="InterPro" id="IPR007655">
    <property type="entry name" value="Slam_C"/>
</dbReference>
<protein>
    <recommendedName>
        <fullName evidence="13">DUF560 domain-containing protein</fullName>
    </recommendedName>
</protein>
<evidence type="ECO:0000256" key="7">
    <source>
        <dbReference type="ARBA" id="ARBA00023609"/>
    </source>
</evidence>
<evidence type="ECO:0000259" key="9">
    <source>
        <dbReference type="Pfam" id="PF04575"/>
    </source>
</evidence>
<keyword evidence="3" id="KW-0812">Transmembrane</keyword>
<evidence type="ECO:0000256" key="3">
    <source>
        <dbReference type="ARBA" id="ARBA00022692"/>
    </source>
</evidence>
<accession>A0A328C3T4</accession>
<dbReference type="Gene3D" id="1.25.40.10">
    <property type="entry name" value="Tetratricopeptide repeat domain"/>
    <property type="match status" value="1"/>
</dbReference>
<dbReference type="Pfam" id="PF24575">
    <property type="entry name" value="TPR_Slam"/>
    <property type="match status" value="1"/>
</dbReference>
<dbReference type="Proteomes" id="UP000248689">
    <property type="component" value="Unassembled WGS sequence"/>
</dbReference>
<dbReference type="AlphaFoldDB" id="A0A328C3T4"/>
<dbReference type="InterPro" id="IPR011990">
    <property type="entry name" value="TPR-like_helical_dom_sf"/>
</dbReference>
<evidence type="ECO:0000256" key="5">
    <source>
        <dbReference type="ARBA" id="ARBA00023136"/>
    </source>
</evidence>
<comment type="subcellular location">
    <subcellularLocation>
        <location evidence="1">Cell outer membrane</location>
        <topology evidence="1">Multi-pass membrane protein</topology>
    </subcellularLocation>
</comment>
<dbReference type="OrthoDB" id="8606547at2"/>
<dbReference type="InterPro" id="IPR057556">
    <property type="entry name" value="TPR_Slam"/>
</dbReference>
<proteinExistence type="inferred from homology"/>
<evidence type="ECO:0000256" key="1">
    <source>
        <dbReference type="ARBA" id="ARBA00004571"/>
    </source>
</evidence>
<feature type="domain" description="Surface lipoprotein assembly modifier N-terminal TPR repeats region" evidence="10">
    <location>
        <begin position="66"/>
        <end position="171"/>
    </location>
</feature>
<feature type="domain" description="Surface lipoprotein assembly modifier C-terminal" evidence="9">
    <location>
        <begin position="200"/>
        <end position="488"/>
    </location>
</feature>
<dbReference type="GO" id="GO:0009279">
    <property type="term" value="C:cell outer membrane"/>
    <property type="evidence" value="ECO:0007669"/>
    <property type="project" value="UniProtKB-SubCell"/>
</dbReference>
<feature type="signal peptide" evidence="8">
    <location>
        <begin position="1"/>
        <end position="20"/>
    </location>
</feature>
<evidence type="ECO:0000256" key="2">
    <source>
        <dbReference type="ARBA" id="ARBA00022452"/>
    </source>
</evidence>
<comment type="caution">
    <text evidence="11">The sequence shown here is derived from an EMBL/GenBank/DDBJ whole genome shotgun (WGS) entry which is preliminary data.</text>
</comment>
<sequence>MKYSFIFSTLTLAIVHSAMANQEQQKIAERLNDQRIQTETTIIQPNKSRLTPVTNTQSKQAGRNSISITKEELAKHPDLVIRALVPAVMQGNSDNIELLYPIYQQLPAQFHDPILTKWALAIMEKKHQNYSQAVKLYRQILAEQTDIQPVRLQLAVTLFENNELEAAEDQFKKLRSESLIPEMSQLIDQYLNAINRRDRWTFSGGLTYLNDPNINNAPKSGTTYSNWQAPKRETAEGVGFNFELGKKWSWGDGFFNELRLSTNGKYYWDNKKYNEVSLRASTGLGFQNAKLSVTLLPFIEQTLYAGGSKQSDTLKRFSKASGATLETNYWLSPQWQISGNYEYAEQRYTSRKHLNGNYHFISTGLVYLANAKQYWFANLNYNRTATRDKDDSFFRRGISLGWGQEWGKGLSTRLSVSVAQKRYKAPMPIFNITQRNKEYGINASIWHRAVHFWGITPRLTYSFTKTKSNHVFYSYDKHRVFVEVSKQF</sequence>
<keyword evidence="4 8" id="KW-0732">Signal</keyword>
<evidence type="ECO:0000256" key="4">
    <source>
        <dbReference type="ARBA" id="ARBA00022729"/>
    </source>
</evidence>
<dbReference type="Pfam" id="PF04575">
    <property type="entry name" value="SlipAM"/>
    <property type="match status" value="1"/>
</dbReference>
<dbReference type="SUPFAM" id="SSF48452">
    <property type="entry name" value="TPR-like"/>
    <property type="match status" value="1"/>
</dbReference>
<keyword evidence="12" id="KW-1185">Reference proteome</keyword>
<evidence type="ECO:0000313" key="11">
    <source>
        <dbReference type="EMBL" id="RAL19184.1"/>
    </source>
</evidence>
<evidence type="ECO:0000256" key="6">
    <source>
        <dbReference type="ARBA" id="ARBA00023237"/>
    </source>
</evidence>
<gene>
    <name evidence="11" type="ORF">C5N92_03455</name>
</gene>
<keyword evidence="2" id="KW-1134">Transmembrane beta strand</keyword>
<evidence type="ECO:0008006" key="13">
    <source>
        <dbReference type="Google" id="ProtNLM"/>
    </source>
</evidence>
<organism evidence="11 12">
    <name type="scientific">Glaesserella australis</name>
    <dbReference type="NCBI Taxonomy" id="2094024"/>
    <lineage>
        <taxon>Bacteria</taxon>
        <taxon>Pseudomonadati</taxon>
        <taxon>Pseudomonadota</taxon>
        <taxon>Gammaproteobacteria</taxon>
        <taxon>Pasteurellales</taxon>
        <taxon>Pasteurellaceae</taxon>
        <taxon>Glaesserella</taxon>
    </lineage>
</organism>
<evidence type="ECO:0000259" key="10">
    <source>
        <dbReference type="Pfam" id="PF24575"/>
    </source>
</evidence>
<evidence type="ECO:0000256" key="8">
    <source>
        <dbReference type="SAM" id="SignalP"/>
    </source>
</evidence>
<keyword evidence="6" id="KW-0998">Cell outer membrane</keyword>